<feature type="region of interest" description="Disordered" evidence="1">
    <location>
        <begin position="75"/>
        <end position="104"/>
    </location>
</feature>
<feature type="transmembrane region" description="Helical" evidence="2">
    <location>
        <begin position="12"/>
        <end position="37"/>
    </location>
</feature>
<feature type="transmembrane region" description="Helical" evidence="2">
    <location>
        <begin position="120"/>
        <end position="139"/>
    </location>
</feature>
<feature type="transmembrane region" description="Helical" evidence="2">
    <location>
        <begin position="43"/>
        <end position="66"/>
    </location>
</feature>
<evidence type="ECO:0008006" key="5">
    <source>
        <dbReference type="Google" id="ProtNLM"/>
    </source>
</evidence>
<accession>A0ABD5UWG5</accession>
<evidence type="ECO:0000313" key="3">
    <source>
        <dbReference type="EMBL" id="MFC6892153.1"/>
    </source>
</evidence>
<evidence type="ECO:0000256" key="1">
    <source>
        <dbReference type="SAM" id="MobiDB-lite"/>
    </source>
</evidence>
<feature type="region of interest" description="Disordered" evidence="1">
    <location>
        <begin position="251"/>
        <end position="309"/>
    </location>
</feature>
<keyword evidence="2" id="KW-0472">Membrane</keyword>
<feature type="transmembrane region" description="Helical" evidence="2">
    <location>
        <begin position="532"/>
        <end position="553"/>
    </location>
</feature>
<protein>
    <recommendedName>
        <fullName evidence="5">PrsW family intramembrane metalloprotease</fullName>
    </recommendedName>
</protein>
<gene>
    <name evidence="3" type="ORF">ACFQE9_05925</name>
</gene>
<sequence length="629" mass="64353">MGWGNKSLRWLGTLGGIVALISLGITAAIVVGLYVVSFESLNVPIGLAELLVPALVAVVGFVIWALSRITLRFTDDSGSGSEPAGVDDPEVSGDSTAAGSGESIPESRARLREFNRANKYVAAIFGLLFALAVASSALVEAASGTPFGIVVGFVTFLTEATGGTTNHLLTAAWFGGAWYGIRKYEATEAWVAGLVGWGLLTMGGVYLLTVSLGAIAIVVAGLKVLNGGLRASGETELVFLDEYVDELDEGGTLTANDANDADGSSDVGDAGTSAASSDAGNATGTGNATDAGNVVGRSRSRSDDGKQSIAGIRDQLEGAEIRGPSDVRDVLEVDPEFVHPREAGNDRIAYWSYLSYALGGLLVLSSLLVGIQLWGFPALGLWGIPIGAVYLGHAFGLPQRSPVVHVAGAVWYVFGLLVSVVTFSPLAILANAAGVYLGWTSTAGVPQPDEVLTDVQGGSTADGRSDASFPEDLIGGGIVAGAILGAVLGVVGAVLFAWISVRTRTVYGLLLILPAVAAGFGVTLGMGERGDVVSGLVGAGLAVLSIVVGFRLLNRWMPPGYELQPGLLLAVVPLLGIYLAYRIAASSESEGGTREDADGATDGADGDPPESAGRSTVSGTPRDRPDSSE</sequence>
<keyword evidence="4" id="KW-1185">Reference proteome</keyword>
<feature type="compositionally biased region" description="Low complexity" evidence="1">
    <location>
        <begin position="254"/>
        <end position="286"/>
    </location>
</feature>
<feature type="region of interest" description="Disordered" evidence="1">
    <location>
        <begin position="586"/>
        <end position="629"/>
    </location>
</feature>
<feature type="transmembrane region" description="Helical" evidence="2">
    <location>
        <begin position="379"/>
        <end position="397"/>
    </location>
</feature>
<dbReference type="Proteomes" id="UP001596296">
    <property type="component" value="Unassembled WGS sequence"/>
</dbReference>
<dbReference type="EMBL" id="JBHSXL010000004">
    <property type="protein sequence ID" value="MFC6892153.1"/>
    <property type="molecule type" value="Genomic_DNA"/>
</dbReference>
<feature type="transmembrane region" description="Helical" evidence="2">
    <location>
        <begin position="506"/>
        <end position="526"/>
    </location>
</feature>
<feature type="transmembrane region" description="Helical" evidence="2">
    <location>
        <begin position="409"/>
        <end position="439"/>
    </location>
</feature>
<reference evidence="3 4" key="1">
    <citation type="journal article" date="2019" name="Int. J. Syst. Evol. Microbiol.">
        <title>The Global Catalogue of Microorganisms (GCM) 10K type strain sequencing project: providing services to taxonomists for standard genome sequencing and annotation.</title>
        <authorList>
            <consortium name="The Broad Institute Genomics Platform"/>
            <consortium name="The Broad Institute Genome Sequencing Center for Infectious Disease"/>
            <person name="Wu L."/>
            <person name="Ma J."/>
        </authorList>
    </citation>
    <scope>NUCLEOTIDE SEQUENCE [LARGE SCALE GENOMIC DNA]</scope>
    <source>
        <strain evidence="3 4">SKJ47</strain>
    </source>
</reference>
<dbReference type="RefSeq" id="WP_379741786.1">
    <property type="nucleotide sequence ID" value="NZ_JBHSXL010000004.1"/>
</dbReference>
<dbReference type="AlphaFoldDB" id="A0ABD5UWG5"/>
<feature type="transmembrane region" description="Helical" evidence="2">
    <location>
        <begin position="565"/>
        <end position="584"/>
    </location>
</feature>
<keyword evidence="2" id="KW-0812">Transmembrane</keyword>
<comment type="caution">
    <text evidence="3">The sequence shown here is derived from an EMBL/GenBank/DDBJ whole genome shotgun (WGS) entry which is preliminary data.</text>
</comment>
<name>A0ABD5UWG5_9EURY</name>
<feature type="transmembrane region" description="Helical" evidence="2">
    <location>
        <begin position="473"/>
        <end position="499"/>
    </location>
</feature>
<feature type="transmembrane region" description="Helical" evidence="2">
    <location>
        <begin position="194"/>
        <end position="222"/>
    </location>
</feature>
<proteinExistence type="predicted"/>
<feature type="transmembrane region" description="Helical" evidence="2">
    <location>
        <begin position="350"/>
        <end position="373"/>
    </location>
</feature>
<evidence type="ECO:0000313" key="4">
    <source>
        <dbReference type="Proteomes" id="UP001596296"/>
    </source>
</evidence>
<organism evidence="3 4">
    <name type="scientific">Halopenitus salinus</name>
    <dbReference type="NCBI Taxonomy" id="1198295"/>
    <lineage>
        <taxon>Archaea</taxon>
        <taxon>Methanobacteriati</taxon>
        <taxon>Methanobacteriota</taxon>
        <taxon>Stenosarchaea group</taxon>
        <taxon>Halobacteria</taxon>
        <taxon>Halobacteriales</taxon>
        <taxon>Haloferacaceae</taxon>
        <taxon>Halopenitus</taxon>
    </lineage>
</organism>
<keyword evidence="2" id="KW-1133">Transmembrane helix</keyword>
<evidence type="ECO:0000256" key="2">
    <source>
        <dbReference type="SAM" id="Phobius"/>
    </source>
</evidence>